<dbReference type="Proteomes" id="UP000219563">
    <property type="component" value="Unassembled WGS sequence"/>
</dbReference>
<dbReference type="GO" id="GO:0032259">
    <property type="term" value="P:methylation"/>
    <property type="evidence" value="ECO:0007669"/>
    <property type="project" value="UniProtKB-KW"/>
</dbReference>
<keyword evidence="2" id="KW-0808">Transferase</keyword>
<name>A0A285S642_9FIRM</name>
<dbReference type="InterPro" id="IPR013216">
    <property type="entry name" value="Methyltransf_11"/>
</dbReference>
<evidence type="ECO:0000313" key="2">
    <source>
        <dbReference type="EMBL" id="SOC02112.1"/>
    </source>
</evidence>
<reference evidence="2 3" key="1">
    <citation type="submission" date="2017-08" db="EMBL/GenBank/DDBJ databases">
        <authorList>
            <person name="de Groot N.N."/>
        </authorList>
    </citation>
    <scope>NUCLEOTIDE SEQUENCE [LARGE SCALE GENOMIC DNA]</scope>
    <source>
        <strain evidence="2 3">DSM 9787</strain>
    </source>
</reference>
<keyword evidence="2" id="KW-0489">Methyltransferase</keyword>
<evidence type="ECO:0000313" key="3">
    <source>
        <dbReference type="Proteomes" id="UP000219563"/>
    </source>
</evidence>
<dbReference type="GO" id="GO:0008757">
    <property type="term" value="F:S-adenosylmethionine-dependent methyltransferase activity"/>
    <property type="evidence" value="ECO:0007669"/>
    <property type="project" value="InterPro"/>
</dbReference>
<dbReference type="Gene3D" id="3.40.50.150">
    <property type="entry name" value="Vaccinia Virus protein VP39"/>
    <property type="match status" value="1"/>
</dbReference>
<dbReference type="InterPro" id="IPR029063">
    <property type="entry name" value="SAM-dependent_MTases_sf"/>
</dbReference>
<dbReference type="PANTHER" id="PTHR43591:SF24">
    <property type="entry name" value="2-METHOXY-6-POLYPRENYL-1,4-BENZOQUINOL METHYLASE, MITOCHONDRIAL"/>
    <property type="match status" value="1"/>
</dbReference>
<gene>
    <name evidence="2" type="ORF">SAMN02910411_1885</name>
</gene>
<feature type="domain" description="Methyltransferase type 11" evidence="1">
    <location>
        <begin position="86"/>
        <end position="180"/>
    </location>
</feature>
<dbReference type="SUPFAM" id="SSF53335">
    <property type="entry name" value="S-adenosyl-L-methionine-dependent methyltransferases"/>
    <property type="match status" value="1"/>
</dbReference>
<proteinExistence type="predicted"/>
<organism evidence="2 3">
    <name type="scientific">Pseudobutyrivibrio ruminis DSM 9787</name>
    <dbReference type="NCBI Taxonomy" id="1123011"/>
    <lineage>
        <taxon>Bacteria</taxon>
        <taxon>Bacillati</taxon>
        <taxon>Bacillota</taxon>
        <taxon>Clostridia</taxon>
        <taxon>Lachnospirales</taxon>
        <taxon>Lachnospiraceae</taxon>
        <taxon>Pseudobutyrivibrio</taxon>
    </lineage>
</organism>
<accession>A0A285S642</accession>
<protein>
    <submittedName>
        <fullName evidence="2">Methyltransferase domain-containing protein</fullName>
    </submittedName>
</protein>
<dbReference type="EMBL" id="OBMR01000005">
    <property type="protein sequence ID" value="SOC02112.1"/>
    <property type="molecule type" value="Genomic_DNA"/>
</dbReference>
<sequence>MAINSKIKYNKNCSEAIQFLNGFLFFKIMEKLVNDNKAYWIQRAKGYSEVNKEELSGIQHSTWKEFLVSEISKCFPEREPGSIKILDVGAGPGFISIILSEAGYQVTAFDFADTMLAEAKANAGELSNQINFVQGDALNLPFEKDSFDVVFSRNLTWNLPDPARAYVQWLSVLKTGGLMLVFDANWYSYLVDEEKMQEYKKDRDNVKNSCLDDYNIGDNFEQMERIALSLPLTDKIRPKWDYEFLNSIEAGQVSVLEDVGSRLYSEKERINYNSTPLFMVRTVKGLF</sequence>
<dbReference type="AlphaFoldDB" id="A0A285S642"/>
<dbReference type="CDD" id="cd02440">
    <property type="entry name" value="AdoMet_MTases"/>
    <property type="match status" value="1"/>
</dbReference>
<dbReference type="PANTHER" id="PTHR43591">
    <property type="entry name" value="METHYLTRANSFERASE"/>
    <property type="match status" value="1"/>
</dbReference>
<evidence type="ECO:0000259" key="1">
    <source>
        <dbReference type="Pfam" id="PF08241"/>
    </source>
</evidence>
<dbReference type="Pfam" id="PF08241">
    <property type="entry name" value="Methyltransf_11"/>
    <property type="match status" value="1"/>
</dbReference>